<dbReference type="Proteomes" id="UP001221142">
    <property type="component" value="Unassembled WGS sequence"/>
</dbReference>
<name>A0AAD7C054_9AGAR</name>
<dbReference type="InterPro" id="IPR003593">
    <property type="entry name" value="AAA+_ATPase"/>
</dbReference>
<proteinExistence type="predicted"/>
<evidence type="ECO:0000313" key="3">
    <source>
        <dbReference type="EMBL" id="KAJ7635395.1"/>
    </source>
</evidence>
<evidence type="ECO:0000256" key="1">
    <source>
        <dbReference type="ARBA" id="ARBA00022737"/>
    </source>
</evidence>
<comment type="caution">
    <text evidence="3">The sequence shown here is derived from an EMBL/GenBank/DDBJ whole genome shotgun (WGS) entry which is preliminary data.</text>
</comment>
<gene>
    <name evidence="3" type="ORF">FB45DRAFT_911424</name>
</gene>
<evidence type="ECO:0000259" key="2">
    <source>
        <dbReference type="PROSITE" id="PS50837"/>
    </source>
</evidence>
<dbReference type="SMART" id="SM00382">
    <property type="entry name" value="AAA"/>
    <property type="match status" value="1"/>
</dbReference>
<dbReference type="PANTHER" id="PTHR10039">
    <property type="entry name" value="AMELOGENIN"/>
    <property type="match status" value="1"/>
</dbReference>
<dbReference type="InterPro" id="IPR056884">
    <property type="entry name" value="NPHP3-like_N"/>
</dbReference>
<keyword evidence="4" id="KW-1185">Reference proteome</keyword>
<dbReference type="SUPFAM" id="SSF52540">
    <property type="entry name" value="P-loop containing nucleoside triphosphate hydrolases"/>
    <property type="match status" value="1"/>
</dbReference>
<evidence type="ECO:0000313" key="4">
    <source>
        <dbReference type="Proteomes" id="UP001221142"/>
    </source>
</evidence>
<dbReference type="InterPro" id="IPR027417">
    <property type="entry name" value="P-loop_NTPase"/>
</dbReference>
<dbReference type="PROSITE" id="PS50837">
    <property type="entry name" value="NACHT"/>
    <property type="match status" value="1"/>
</dbReference>
<accession>A0AAD7C054</accession>
<dbReference type="Gene3D" id="3.40.50.300">
    <property type="entry name" value="P-loop containing nucleotide triphosphate hydrolases"/>
    <property type="match status" value="1"/>
</dbReference>
<dbReference type="PANTHER" id="PTHR10039:SF17">
    <property type="entry name" value="FUNGAL STAND N-TERMINAL GOODBYE DOMAIN-CONTAINING PROTEIN-RELATED"/>
    <property type="match status" value="1"/>
</dbReference>
<dbReference type="EMBL" id="JARKIF010000007">
    <property type="protein sequence ID" value="KAJ7635395.1"/>
    <property type="molecule type" value="Genomic_DNA"/>
</dbReference>
<sequence>MAPTKLVLTKTIKLRISNLCADHVPIVRFRTGRFFLRVTADDGEGDSTCVAIANAGAVAWDRDLHIDAAPGSMLHFALVATHRRREDTIEGWYDETIDPSIRNPGPLRRAVVDQHGALATHIKYRIELLPSDAPCAQARRPAAPYAKMPSADVGVAGGLRSAMRAGVVPVLLNSGSRKDEEPRDDLLDVGTVEDLSESFDTLLKYADSFAKVVGKFSEINPYAKMAYSVLTMAHTVAVEQKERDKNLRELIVVASDVFLFVKDLKDLDKHERTIRCLMLQTTECAYFIRDYTKQKSFVVRAGTGVFSGSAMNEKIAEYKKKFRELKQAFLDEAALQTDLIVLRIAEQIDRIAANSQLDDLPYGFGARFDLGKQCITGTREAALEHIFAWANDSSSDKPRVLILSGAPGTGKSAIAHTIARRFDELRRLGSSFFFSGGNPQRSADKLFSTITRDLADLESGWRDALTRVLPQRALRRTGCIRQQWEEFILKPAGDPSSVYFGPVIIVIDGLDTVQDQEARDSLISILSSRTRELPHNFRILITTRPDTDIRNAFEAQEDVAWCTMDQLVDSKSNLKDIEEFLDHELDNRPGLKWNDKICHKLSRKSEGDFPWAAFACTFIKHLDGSLGPSDRLSRLLLHPKGTPVSLLEAQPDPASESECELAGQSKYAFYRIPARWVMPEPDHGHISGDH</sequence>
<dbReference type="Pfam" id="PF24883">
    <property type="entry name" value="NPHP3_N"/>
    <property type="match status" value="1"/>
</dbReference>
<dbReference type="AlphaFoldDB" id="A0AAD7C054"/>
<reference evidence="3" key="1">
    <citation type="submission" date="2023-03" db="EMBL/GenBank/DDBJ databases">
        <title>Massive genome expansion in bonnet fungi (Mycena s.s.) driven by repeated elements and novel gene families across ecological guilds.</title>
        <authorList>
            <consortium name="Lawrence Berkeley National Laboratory"/>
            <person name="Harder C.B."/>
            <person name="Miyauchi S."/>
            <person name="Viragh M."/>
            <person name="Kuo A."/>
            <person name="Thoen E."/>
            <person name="Andreopoulos B."/>
            <person name="Lu D."/>
            <person name="Skrede I."/>
            <person name="Drula E."/>
            <person name="Henrissat B."/>
            <person name="Morin E."/>
            <person name="Kohler A."/>
            <person name="Barry K."/>
            <person name="LaButti K."/>
            <person name="Morin E."/>
            <person name="Salamov A."/>
            <person name="Lipzen A."/>
            <person name="Mereny Z."/>
            <person name="Hegedus B."/>
            <person name="Baldrian P."/>
            <person name="Stursova M."/>
            <person name="Weitz H."/>
            <person name="Taylor A."/>
            <person name="Grigoriev I.V."/>
            <person name="Nagy L.G."/>
            <person name="Martin F."/>
            <person name="Kauserud H."/>
        </authorList>
    </citation>
    <scope>NUCLEOTIDE SEQUENCE</scope>
    <source>
        <strain evidence="3">9284</strain>
    </source>
</reference>
<feature type="domain" description="NACHT" evidence="2">
    <location>
        <begin position="399"/>
        <end position="546"/>
    </location>
</feature>
<protein>
    <recommendedName>
        <fullName evidence="2">NACHT domain-containing protein</fullName>
    </recommendedName>
</protein>
<dbReference type="InterPro" id="IPR007111">
    <property type="entry name" value="NACHT_NTPase"/>
</dbReference>
<organism evidence="3 4">
    <name type="scientific">Roridomyces roridus</name>
    <dbReference type="NCBI Taxonomy" id="1738132"/>
    <lineage>
        <taxon>Eukaryota</taxon>
        <taxon>Fungi</taxon>
        <taxon>Dikarya</taxon>
        <taxon>Basidiomycota</taxon>
        <taxon>Agaricomycotina</taxon>
        <taxon>Agaricomycetes</taxon>
        <taxon>Agaricomycetidae</taxon>
        <taxon>Agaricales</taxon>
        <taxon>Marasmiineae</taxon>
        <taxon>Mycenaceae</taxon>
        <taxon>Roridomyces</taxon>
    </lineage>
</organism>
<keyword evidence="1" id="KW-0677">Repeat</keyword>